<evidence type="ECO:0000256" key="6">
    <source>
        <dbReference type="ARBA" id="ARBA00023136"/>
    </source>
</evidence>
<keyword evidence="3" id="KW-1003">Cell membrane</keyword>
<evidence type="ECO:0000256" key="5">
    <source>
        <dbReference type="ARBA" id="ARBA00022989"/>
    </source>
</evidence>
<dbReference type="Pfam" id="PF02472">
    <property type="entry name" value="ExbD"/>
    <property type="match status" value="1"/>
</dbReference>
<comment type="similarity">
    <text evidence="2 7">Belongs to the ExbD/TolR family.</text>
</comment>
<dbReference type="RefSeq" id="WP_255328124.1">
    <property type="nucleotide sequence ID" value="NZ_JAKZEU010000001.1"/>
</dbReference>
<keyword evidence="7" id="KW-0653">Protein transport</keyword>
<keyword evidence="5 8" id="KW-1133">Transmembrane helix</keyword>
<dbReference type="EMBL" id="JAKZEU010000001">
    <property type="protein sequence ID" value="MCQ0969169.1"/>
    <property type="molecule type" value="Genomic_DNA"/>
</dbReference>
<evidence type="ECO:0000313" key="9">
    <source>
        <dbReference type="EMBL" id="MCQ0969169.1"/>
    </source>
</evidence>
<keyword evidence="4 7" id="KW-0812">Transmembrane</keyword>
<comment type="caution">
    <text evidence="9">The sequence shown here is derived from an EMBL/GenBank/DDBJ whole genome shotgun (WGS) entry which is preliminary data.</text>
</comment>
<accession>A0ABT1MN14</accession>
<evidence type="ECO:0000256" key="7">
    <source>
        <dbReference type="RuleBase" id="RU003879"/>
    </source>
</evidence>
<keyword evidence="6 8" id="KW-0472">Membrane</keyword>
<geneLocation type="plasmid" evidence="9">
    <name>unnamed1</name>
</geneLocation>
<evidence type="ECO:0000256" key="2">
    <source>
        <dbReference type="ARBA" id="ARBA00005811"/>
    </source>
</evidence>
<evidence type="ECO:0000256" key="3">
    <source>
        <dbReference type="ARBA" id="ARBA00022475"/>
    </source>
</evidence>
<protein>
    <submittedName>
        <fullName evidence="9">Biopolymer transporter ExbD</fullName>
    </submittedName>
</protein>
<keyword evidence="10" id="KW-1185">Reference proteome</keyword>
<keyword evidence="7" id="KW-0813">Transport</keyword>
<evidence type="ECO:0000256" key="1">
    <source>
        <dbReference type="ARBA" id="ARBA00004162"/>
    </source>
</evidence>
<evidence type="ECO:0000256" key="8">
    <source>
        <dbReference type="SAM" id="Phobius"/>
    </source>
</evidence>
<name>A0ABT1MN14_9RHOB</name>
<evidence type="ECO:0000256" key="4">
    <source>
        <dbReference type="ARBA" id="ARBA00022692"/>
    </source>
</evidence>
<reference evidence="9 10" key="1">
    <citation type="submission" date="2022-03" db="EMBL/GenBank/DDBJ databases">
        <authorList>
            <person name="He Y."/>
        </authorList>
    </citation>
    <scope>NUCLEOTIDE SEQUENCE [LARGE SCALE GENOMIC DNA]</scope>
    <source>
        <strain evidence="9 10">TK19116</strain>
        <plasmid evidence="9">unnamed1</plasmid>
    </source>
</reference>
<organism evidence="9 10">
    <name type="scientific">Paracoccus albicereus</name>
    <dbReference type="NCBI Taxonomy" id="2922394"/>
    <lineage>
        <taxon>Bacteria</taxon>
        <taxon>Pseudomonadati</taxon>
        <taxon>Pseudomonadota</taxon>
        <taxon>Alphaproteobacteria</taxon>
        <taxon>Rhodobacterales</taxon>
        <taxon>Paracoccaceae</taxon>
        <taxon>Paracoccus</taxon>
    </lineage>
</organism>
<proteinExistence type="inferred from homology"/>
<feature type="transmembrane region" description="Helical" evidence="8">
    <location>
        <begin position="12"/>
        <end position="33"/>
    </location>
</feature>
<sequence>MSVVLPRRRRSPRIDVSIAIVNIVLLLIFFFLVTGQVTADERVEGVALPKTSALPLDQLPRPILIVESGGGLLLNGEPVAADLLGVALDALPQPVTLHLLIDRTAPADGLVALLNHPALDDRAVKLVTLRDRAAR</sequence>
<evidence type="ECO:0000313" key="10">
    <source>
        <dbReference type="Proteomes" id="UP001203945"/>
    </source>
</evidence>
<gene>
    <name evidence="9" type="ORF">MLD63_01800</name>
</gene>
<comment type="subcellular location">
    <subcellularLocation>
        <location evidence="1">Cell membrane</location>
        <topology evidence="1">Single-pass membrane protein</topology>
    </subcellularLocation>
    <subcellularLocation>
        <location evidence="7">Cell membrane</location>
        <topology evidence="7">Single-pass type II membrane protein</topology>
    </subcellularLocation>
</comment>
<dbReference type="Proteomes" id="UP001203945">
    <property type="component" value="Unassembled WGS sequence"/>
</dbReference>
<dbReference type="InterPro" id="IPR003400">
    <property type="entry name" value="ExbD"/>
</dbReference>
<keyword evidence="9" id="KW-0614">Plasmid</keyword>